<sequence length="813" mass="85353">MKDVDTRDTHLPDRSRRRSRRLLIAAVVLLALGVAFDLFLVEAYRWERASAIVQVTSLPIALVSLLLAGLSVRGGSPRGADEPTSLGQVADQLATAVQSQWDAELNIHGFHGHRFLAVRWSAVVSELTDDWDSLRKLATTWPSERRSDEHGWAASPTHIHGSDGELALCLTQAVPTARVMVLGAAGSGKSVLLIRTLLELIASRREGGSVPVLLSVASWDPVELSFSSWIEKQLIRDYPGLGEPAPGVGLATTRAADLLRQRKLILLLDGLDEMASGAGGRALSMINDSLLPGQAVVVSSRTSQEDDRYDPMAGSGERLAACVVVRLIDVSAAAVSEYLNEVSRTKVSRERWDPVVAALTWEGPLSEALRTPLMVSLARAVYNPQFGETSGRIPDPGELCDDKRFDTAEKIRQHLFDLFVPAAYRRSTRWSVPEAERWLRLLAEHLNEPGPSDIRWWEFRQAAPRRLSGVVAGLAAGGVAGVTAAFSGHELGAGIGAGLLGGMAIALLIRRTMGAIGSVNASFAVAVLGASIGGQLAVLASQGVWGSTPSATVSLVGGVEAGLAVAPVGRLVGGFLGGAVGGALVTIFAGHGSGLVFGLVDGIAVAVIVAVTVELEGRRSPSKGLSGLRWNPLGSLAGIGVGLVIGTNAGLSPTGLVLWAVAGLATGTVAGLAGSAADLTQASSPAATLRRDRNGFLITGVATALALGLTVGLGITPAIGIAAGLCYGVTFSFLQAAWGSMAVTRLWMWMTGRTPLRLMTFLADAHENREILRQVGSVYQFRHAELQRSLEVSSPAPVHQEGAAAVPWINAEV</sequence>
<feature type="domain" description="NACHT" evidence="2">
    <location>
        <begin position="177"/>
        <end position="303"/>
    </location>
</feature>
<feature type="transmembrane region" description="Helical" evidence="1">
    <location>
        <begin position="721"/>
        <end position="743"/>
    </location>
</feature>
<organism evidence="3 4">
    <name type="scientific">Kineosporia mesophila</name>
    <dbReference type="NCBI Taxonomy" id="566012"/>
    <lineage>
        <taxon>Bacteria</taxon>
        <taxon>Bacillati</taxon>
        <taxon>Actinomycetota</taxon>
        <taxon>Actinomycetes</taxon>
        <taxon>Kineosporiales</taxon>
        <taxon>Kineosporiaceae</taxon>
        <taxon>Kineosporia</taxon>
    </lineage>
</organism>
<dbReference type="Pfam" id="PF05729">
    <property type="entry name" value="NACHT"/>
    <property type="match status" value="1"/>
</dbReference>
<protein>
    <recommendedName>
        <fullName evidence="2">NACHT domain-containing protein</fullName>
    </recommendedName>
</protein>
<feature type="transmembrane region" description="Helical" evidence="1">
    <location>
        <begin position="21"/>
        <end position="40"/>
    </location>
</feature>
<accession>A0ABP6ZND7</accession>
<dbReference type="Proteomes" id="UP001501074">
    <property type="component" value="Unassembled WGS sequence"/>
</dbReference>
<evidence type="ECO:0000256" key="1">
    <source>
        <dbReference type="SAM" id="Phobius"/>
    </source>
</evidence>
<feature type="transmembrane region" description="Helical" evidence="1">
    <location>
        <begin position="521"/>
        <end position="538"/>
    </location>
</feature>
<feature type="transmembrane region" description="Helical" evidence="1">
    <location>
        <begin position="52"/>
        <end position="72"/>
    </location>
</feature>
<comment type="caution">
    <text evidence="3">The sequence shown here is derived from an EMBL/GenBank/DDBJ whole genome shotgun (WGS) entry which is preliminary data.</text>
</comment>
<gene>
    <name evidence="3" type="ORF">GCM10022223_31700</name>
</gene>
<evidence type="ECO:0000259" key="2">
    <source>
        <dbReference type="PROSITE" id="PS50837"/>
    </source>
</evidence>
<keyword evidence="1" id="KW-0472">Membrane</keyword>
<dbReference type="PROSITE" id="PS50837">
    <property type="entry name" value="NACHT"/>
    <property type="match status" value="1"/>
</dbReference>
<feature type="transmembrane region" description="Helical" evidence="1">
    <location>
        <begin position="492"/>
        <end position="509"/>
    </location>
</feature>
<keyword evidence="1" id="KW-1133">Transmembrane helix</keyword>
<dbReference type="EMBL" id="BAAAZO010000005">
    <property type="protein sequence ID" value="GAA3613236.1"/>
    <property type="molecule type" value="Genomic_DNA"/>
</dbReference>
<keyword evidence="1" id="KW-0812">Transmembrane</keyword>
<feature type="transmembrane region" description="Helical" evidence="1">
    <location>
        <begin position="467"/>
        <end position="486"/>
    </location>
</feature>
<proteinExistence type="predicted"/>
<keyword evidence="4" id="KW-1185">Reference proteome</keyword>
<feature type="transmembrane region" description="Helical" evidence="1">
    <location>
        <begin position="633"/>
        <end position="651"/>
    </location>
</feature>
<dbReference type="Gene3D" id="3.40.50.300">
    <property type="entry name" value="P-loop containing nucleotide triphosphate hydrolases"/>
    <property type="match status" value="1"/>
</dbReference>
<feature type="transmembrane region" description="Helical" evidence="1">
    <location>
        <begin position="696"/>
        <end position="715"/>
    </location>
</feature>
<feature type="transmembrane region" description="Helical" evidence="1">
    <location>
        <begin position="595"/>
        <end position="613"/>
    </location>
</feature>
<reference evidence="4" key="1">
    <citation type="journal article" date="2019" name="Int. J. Syst. Evol. Microbiol.">
        <title>The Global Catalogue of Microorganisms (GCM) 10K type strain sequencing project: providing services to taxonomists for standard genome sequencing and annotation.</title>
        <authorList>
            <consortium name="The Broad Institute Genomics Platform"/>
            <consortium name="The Broad Institute Genome Sequencing Center for Infectious Disease"/>
            <person name="Wu L."/>
            <person name="Ma J."/>
        </authorList>
    </citation>
    <scope>NUCLEOTIDE SEQUENCE [LARGE SCALE GENOMIC DNA]</scope>
    <source>
        <strain evidence="4">JCM 16902</strain>
    </source>
</reference>
<dbReference type="InterPro" id="IPR027417">
    <property type="entry name" value="P-loop_NTPase"/>
</dbReference>
<evidence type="ECO:0000313" key="3">
    <source>
        <dbReference type="EMBL" id="GAA3613236.1"/>
    </source>
</evidence>
<feature type="transmembrane region" description="Helical" evidence="1">
    <location>
        <begin position="571"/>
        <end position="589"/>
    </location>
</feature>
<name>A0ABP6ZND7_9ACTN</name>
<dbReference type="InterPro" id="IPR007111">
    <property type="entry name" value="NACHT_NTPase"/>
</dbReference>
<feature type="transmembrane region" description="Helical" evidence="1">
    <location>
        <begin position="544"/>
        <end position="564"/>
    </location>
</feature>
<evidence type="ECO:0000313" key="4">
    <source>
        <dbReference type="Proteomes" id="UP001501074"/>
    </source>
</evidence>
<feature type="transmembrane region" description="Helical" evidence="1">
    <location>
        <begin position="657"/>
        <end position="676"/>
    </location>
</feature>